<evidence type="ECO:0008006" key="4">
    <source>
        <dbReference type="Google" id="ProtNLM"/>
    </source>
</evidence>
<organism evidence="2">
    <name type="scientific">Oryza barthii</name>
    <dbReference type="NCBI Taxonomy" id="65489"/>
    <lineage>
        <taxon>Eukaryota</taxon>
        <taxon>Viridiplantae</taxon>
        <taxon>Streptophyta</taxon>
        <taxon>Embryophyta</taxon>
        <taxon>Tracheophyta</taxon>
        <taxon>Spermatophyta</taxon>
        <taxon>Magnoliopsida</taxon>
        <taxon>Liliopsida</taxon>
        <taxon>Poales</taxon>
        <taxon>Poaceae</taxon>
        <taxon>BOP clade</taxon>
        <taxon>Oryzoideae</taxon>
        <taxon>Oryzeae</taxon>
        <taxon>Oryzinae</taxon>
        <taxon>Oryza</taxon>
    </lineage>
</organism>
<dbReference type="eggNOG" id="ENOG502S0AQ">
    <property type="taxonomic scope" value="Eukaryota"/>
</dbReference>
<dbReference type="Pfam" id="PF04398">
    <property type="entry name" value="DUF538"/>
    <property type="match status" value="2"/>
</dbReference>
<dbReference type="AlphaFoldDB" id="A0A0D3FMP6"/>
<feature type="chain" id="PRO_5002275761" description="DUF538 family protein" evidence="1">
    <location>
        <begin position="20"/>
        <end position="307"/>
    </location>
</feature>
<dbReference type="STRING" id="65489.A0A0D3FMP6"/>
<keyword evidence="1" id="KW-0732">Signal</keyword>
<dbReference type="Gramene" id="OBART03G30380.1">
    <property type="protein sequence ID" value="OBART03G30380.1"/>
    <property type="gene ID" value="OBART03G30380"/>
</dbReference>
<protein>
    <recommendedName>
        <fullName evidence="4">DUF538 family protein</fullName>
    </recommendedName>
</protein>
<sequence length="307" mass="32419">MSPLTTILLLAAAVGATCATSATASAAPLHGIANDLLPEYGLPRGLIPETIASYTFDNDTGDFEIRLTSTCYIWFGSHLAYFEDAIRGRIAYGTITGLSGIQAQKFFVWVSITTIVAHPDQGTVEFRAGFISEALPESDFAEVPVCGAGARLARQLGLQLPAVAEPNGAANDLLPKYGLPRGLIPDSVASYSFDEATGEFEIHLAGTCYVWFGSHLVYYERSVRGRLSYGAISDLSGIQAKKLFLWVSVTGIVAHPDQGTVEFQVGFVSEALPASQFDAVPACGAGAQLRGAAGVIRELGLLPVAEA</sequence>
<feature type="signal peptide" evidence="1">
    <location>
        <begin position="1"/>
        <end position="19"/>
    </location>
</feature>
<evidence type="ECO:0000256" key="1">
    <source>
        <dbReference type="SAM" id="SignalP"/>
    </source>
</evidence>
<accession>A0A0D3FMP6</accession>
<name>A0A0D3FMP6_9ORYZ</name>
<dbReference type="EnsemblPlants" id="OBART03G30380.1">
    <property type="protein sequence ID" value="OBART03G30380.1"/>
    <property type="gene ID" value="OBART03G30380"/>
</dbReference>
<evidence type="ECO:0000313" key="3">
    <source>
        <dbReference type="Proteomes" id="UP000026960"/>
    </source>
</evidence>
<dbReference type="HOGENOM" id="CLU_048350_0_0_1"/>
<dbReference type="InterPro" id="IPR007493">
    <property type="entry name" value="DUF538"/>
</dbReference>
<dbReference type="PANTHER" id="PTHR31676:SF96">
    <property type="entry name" value="EXPRESSED PROTEIN"/>
    <property type="match status" value="1"/>
</dbReference>
<evidence type="ECO:0000313" key="2">
    <source>
        <dbReference type="EnsemblPlants" id="OBART03G30380.1"/>
    </source>
</evidence>
<reference evidence="2" key="1">
    <citation type="journal article" date="2009" name="Rice">
        <title>De Novo Next Generation Sequencing of Plant Genomes.</title>
        <authorList>
            <person name="Rounsley S."/>
            <person name="Marri P.R."/>
            <person name="Yu Y."/>
            <person name="He R."/>
            <person name="Sisneros N."/>
            <person name="Goicoechea J.L."/>
            <person name="Lee S.J."/>
            <person name="Angelova A."/>
            <person name="Kudrna D."/>
            <person name="Luo M."/>
            <person name="Affourtit J."/>
            <person name="Desany B."/>
            <person name="Knight J."/>
            <person name="Niazi F."/>
            <person name="Egholm M."/>
            <person name="Wing R.A."/>
        </authorList>
    </citation>
    <scope>NUCLEOTIDE SEQUENCE [LARGE SCALE GENOMIC DNA]</scope>
    <source>
        <strain evidence="2">cv. IRGC 105608</strain>
    </source>
</reference>
<dbReference type="Gene3D" id="2.30.240.10">
    <property type="entry name" value="At5g01610-like"/>
    <property type="match status" value="2"/>
</dbReference>
<dbReference type="PANTHER" id="PTHR31676">
    <property type="entry name" value="T31J12.3 PROTEIN-RELATED"/>
    <property type="match status" value="1"/>
</dbReference>
<proteinExistence type="predicted"/>
<dbReference type="SUPFAM" id="SSF141562">
    <property type="entry name" value="At5g01610-like"/>
    <property type="match status" value="2"/>
</dbReference>
<reference evidence="2" key="2">
    <citation type="submission" date="2015-03" db="UniProtKB">
        <authorList>
            <consortium name="EnsemblPlants"/>
        </authorList>
    </citation>
    <scope>IDENTIFICATION</scope>
</reference>
<dbReference type="InterPro" id="IPR036758">
    <property type="entry name" value="At5g01610-like"/>
</dbReference>
<dbReference type="Proteomes" id="UP000026960">
    <property type="component" value="Chromosome 3"/>
</dbReference>
<keyword evidence="3" id="KW-1185">Reference proteome</keyword>
<dbReference type="PaxDb" id="65489-OBART03G30380.1"/>